<accession>A0A432XDU7</accession>
<evidence type="ECO:0000256" key="6">
    <source>
        <dbReference type="ARBA" id="ARBA00022556"/>
    </source>
</evidence>
<dbReference type="HAMAP" id="MF_00409">
    <property type="entry name" value="LpxK"/>
    <property type="match status" value="1"/>
</dbReference>
<dbReference type="NCBIfam" id="TIGR00682">
    <property type="entry name" value="lpxK"/>
    <property type="match status" value="1"/>
</dbReference>
<feature type="binding site" evidence="13">
    <location>
        <begin position="58"/>
        <end position="65"/>
    </location>
    <ligand>
        <name>ATP</name>
        <dbReference type="ChEBI" id="CHEBI:30616"/>
    </ligand>
</feature>
<evidence type="ECO:0000313" key="14">
    <source>
        <dbReference type="EMBL" id="RUO46727.1"/>
    </source>
</evidence>
<evidence type="ECO:0000256" key="8">
    <source>
        <dbReference type="ARBA" id="ARBA00022741"/>
    </source>
</evidence>
<evidence type="ECO:0000256" key="7">
    <source>
        <dbReference type="ARBA" id="ARBA00022679"/>
    </source>
</evidence>
<sequence length="354" mass="39229">MFWQRAWYRHGVDFRLWLLLPLHWVFCGLSAVRRWLYRIGLLAVYRAPVPVIVVGNISVGGTGKTPVTEAFIQWLISQGLQPAIISRGYGGRGPFPQLVTATSSATAVGDEPKLLASRTQVPLVVGANRQQAIALLLKQHPEVSVIVSDDGLQHYALARDIEVVVVDGQRGFGNGWRLPLGPLREPLSRLQHVDFIVQNGESASPKLASAQQPFWRFDLRPDGWRRVNQAQGTQTEPVTLEPGDYAAVAGIGNPQRFFDTVAATLAAEATIRVVETKAFADHHPFSAADFAQFNALTGVLMTEKDAAKCQSFAPDHWYYLPVSAQFETEFWQQFANQLQTKQKLHESARSTYGG</sequence>
<keyword evidence="15" id="KW-1185">Reference proteome</keyword>
<evidence type="ECO:0000313" key="15">
    <source>
        <dbReference type="Proteomes" id="UP000286985"/>
    </source>
</evidence>
<organism evidence="14 15">
    <name type="scientific">Pseudidiomarina donghaiensis</name>
    <dbReference type="NCBI Taxonomy" id="519452"/>
    <lineage>
        <taxon>Bacteria</taxon>
        <taxon>Pseudomonadati</taxon>
        <taxon>Pseudomonadota</taxon>
        <taxon>Gammaproteobacteria</taxon>
        <taxon>Alteromonadales</taxon>
        <taxon>Idiomarinaceae</taxon>
        <taxon>Pseudidiomarina</taxon>
    </lineage>
</organism>
<dbReference type="UniPathway" id="UPA00359">
    <property type="reaction ID" value="UER00482"/>
</dbReference>
<reference evidence="15" key="1">
    <citation type="journal article" date="2018" name="Front. Microbiol.">
        <title>Genome-Based Analysis Reveals the Taxonomy and Diversity of the Family Idiomarinaceae.</title>
        <authorList>
            <person name="Liu Y."/>
            <person name="Lai Q."/>
            <person name="Shao Z."/>
        </authorList>
    </citation>
    <scope>NUCLEOTIDE SEQUENCE [LARGE SCALE GENOMIC DNA]</scope>
    <source>
        <strain evidence="15">908033</strain>
    </source>
</reference>
<dbReference type="STRING" id="519452.SAMN04488139_2302"/>
<keyword evidence="8 13" id="KW-0547">Nucleotide-binding</keyword>
<dbReference type="PANTHER" id="PTHR42724">
    <property type="entry name" value="TETRAACYLDISACCHARIDE 4'-KINASE"/>
    <property type="match status" value="1"/>
</dbReference>
<name>A0A432XDU7_9GAMM</name>
<dbReference type="PANTHER" id="PTHR42724:SF1">
    <property type="entry name" value="TETRAACYLDISACCHARIDE 4'-KINASE, MITOCHONDRIAL-RELATED"/>
    <property type="match status" value="1"/>
</dbReference>
<dbReference type="Pfam" id="PF02606">
    <property type="entry name" value="LpxK"/>
    <property type="match status" value="1"/>
</dbReference>
<comment type="similarity">
    <text evidence="13">Belongs to the LpxK family.</text>
</comment>
<comment type="caution">
    <text evidence="14">The sequence shown here is derived from an EMBL/GenBank/DDBJ whole genome shotgun (WGS) entry which is preliminary data.</text>
</comment>
<dbReference type="GO" id="GO:0005886">
    <property type="term" value="C:plasma membrane"/>
    <property type="evidence" value="ECO:0007669"/>
    <property type="project" value="TreeGrafter"/>
</dbReference>
<keyword evidence="10 13" id="KW-0067">ATP-binding</keyword>
<dbReference type="GO" id="GO:0009244">
    <property type="term" value="P:lipopolysaccharide core region biosynthetic process"/>
    <property type="evidence" value="ECO:0007669"/>
    <property type="project" value="TreeGrafter"/>
</dbReference>
<dbReference type="GO" id="GO:0009029">
    <property type="term" value="F:lipid-A 4'-kinase activity"/>
    <property type="evidence" value="ECO:0007669"/>
    <property type="project" value="UniProtKB-UniRule"/>
</dbReference>
<evidence type="ECO:0000256" key="1">
    <source>
        <dbReference type="ARBA" id="ARBA00002274"/>
    </source>
</evidence>
<protein>
    <recommendedName>
        <fullName evidence="4 13">Tetraacyldisaccharide 4'-kinase</fullName>
        <ecNumber evidence="3 13">2.7.1.130</ecNumber>
    </recommendedName>
    <alternativeName>
        <fullName evidence="12 13">Lipid A 4'-kinase</fullName>
    </alternativeName>
</protein>
<comment type="function">
    <text evidence="1 13">Transfers the gamma-phosphate of ATP to the 4'-position of a tetraacyldisaccharide 1-phosphate intermediate (termed DS-1-P) to form tetraacyldisaccharide 1,4'-bis-phosphate (lipid IVA).</text>
</comment>
<dbReference type="GO" id="GO:0005524">
    <property type="term" value="F:ATP binding"/>
    <property type="evidence" value="ECO:0007669"/>
    <property type="project" value="UniProtKB-UniRule"/>
</dbReference>
<keyword evidence="7 13" id="KW-0808">Transferase</keyword>
<evidence type="ECO:0000256" key="3">
    <source>
        <dbReference type="ARBA" id="ARBA00012071"/>
    </source>
</evidence>
<dbReference type="Proteomes" id="UP000286985">
    <property type="component" value="Unassembled WGS sequence"/>
</dbReference>
<dbReference type="AlphaFoldDB" id="A0A432XDU7"/>
<dbReference type="EC" id="2.7.1.130" evidence="3 13"/>
<dbReference type="OrthoDB" id="9766423at2"/>
<evidence type="ECO:0000256" key="12">
    <source>
        <dbReference type="ARBA" id="ARBA00029757"/>
    </source>
</evidence>
<keyword evidence="11 13" id="KW-0443">Lipid metabolism</keyword>
<dbReference type="GO" id="GO:0009245">
    <property type="term" value="P:lipid A biosynthetic process"/>
    <property type="evidence" value="ECO:0007669"/>
    <property type="project" value="UniProtKB-UniRule"/>
</dbReference>
<evidence type="ECO:0000256" key="5">
    <source>
        <dbReference type="ARBA" id="ARBA00022516"/>
    </source>
</evidence>
<evidence type="ECO:0000256" key="11">
    <source>
        <dbReference type="ARBA" id="ARBA00023098"/>
    </source>
</evidence>
<gene>
    <name evidence="13" type="primary">lpxK</name>
    <name evidence="14" type="ORF">CWE24_10810</name>
</gene>
<dbReference type="EMBL" id="PIPU01000006">
    <property type="protein sequence ID" value="RUO46727.1"/>
    <property type="molecule type" value="Genomic_DNA"/>
</dbReference>
<evidence type="ECO:0000256" key="10">
    <source>
        <dbReference type="ARBA" id="ARBA00022840"/>
    </source>
</evidence>
<dbReference type="SUPFAM" id="SSF52540">
    <property type="entry name" value="P-loop containing nucleoside triphosphate hydrolases"/>
    <property type="match status" value="1"/>
</dbReference>
<keyword evidence="5 13" id="KW-0444">Lipid biosynthesis</keyword>
<comment type="catalytic activity">
    <reaction evidence="13">
        <text>a lipid A disaccharide + ATP = a lipid IVA + ADP + H(+)</text>
        <dbReference type="Rhea" id="RHEA:67840"/>
        <dbReference type="ChEBI" id="CHEBI:15378"/>
        <dbReference type="ChEBI" id="CHEBI:30616"/>
        <dbReference type="ChEBI" id="CHEBI:176343"/>
        <dbReference type="ChEBI" id="CHEBI:176425"/>
        <dbReference type="ChEBI" id="CHEBI:456216"/>
        <dbReference type="EC" id="2.7.1.130"/>
    </reaction>
</comment>
<dbReference type="InterPro" id="IPR003758">
    <property type="entry name" value="LpxK"/>
</dbReference>
<keyword evidence="9 13" id="KW-0418">Kinase</keyword>
<evidence type="ECO:0000256" key="9">
    <source>
        <dbReference type="ARBA" id="ARBA00022777"/>
    </source>
</evidence>
<evidence type="ECO:0000256" key="2">
    <source>
        <dbReference type="ARBA" id="ARBA00004870"/>
    </source>
</evidence>
<dbReference type="InterPro" id="IPR027417">
    <property type="entry name" value="P-loop_NTPase"/>
</dbReference>
<dbReference type="RefSeq" id="WP_092841618.1">
    <property type="nucleotide sequence ID" value="NZ_FPCF01000007.1"/>
</dbReference>
<evidence type="ECO:0000256" key="13">
    <source>
        <dbReference type="HAMAP-Rule" id="MF_00409"/>
    </source>
</evidence>
<proteinExistence type="inferred from homology"/>
<evidence type="ECO:0000256" key="4">
    <source>
        <dbReference type="ARBA" id="ARBA00016436"/>
    </source>
</evidence>
<comment type="pathway">
    <text evidence="2 13">Glycolipid biosynthesis; lipid IV(A) biosynthesis; lipid IV(A) from (3R)-3-hydroxytetradecanoyl-[acyl-carrier-protein] and UDP-N-acetyl-alpha-D-glucosamine: step 6/6.</text>
</comment>
<keyword evidence="6 13" id="KW-0441">Lipid A biosynthesis</keyword>